<dbReference type="InterPro" id="IPR016147">
    <property type="entry name" value="Pili_assmbl_chaperone_N"/>
</dbReference>
<dbReference type="InterPro" id="IPR013783">
    <property type="entry name" value="Ig-like_fold"/>
</dbReference>
<name>A0A7W8Q621_PARAM</name>
<feature type="domain" description="Pili assembly chaperone N-terminal" evidence="1">
    <location>
        <begin position="17"/>
        <end position="134"/>
    </location>
</feature>
<evidence type="ECO:0000259" key="1">
    <source>
        <dbReference type="Pfam" id="PF00345"/>
    </source>
</evidence>
<protein>
    <submittedName>
        <fullName evidence="2">Fimbrial chaperone protein</fullName>
    </submittedName>
</protein>
<dbReference type="RefSeq" id="WP_018432203.1">
    <property type="nucleotide sequence ID" value="NZ_JACHDD010000004.1"/>
</dbReference>
<dbReference type="GO" id="GO:0071555">
    <property type="term" value="P:cell wall organization"/>
    <property type="evidence" value="ECO:0007669"/>
    <property type="project" value="InterPro"/>
</dbReference>
<dbReference type="PANTHER" id="PTHR30251:SF4">
    <property type="entry name" value="SLR1668 PROTEIN"/>
    <property type="match status" value="1"/>
</dbReference>
<dbReference type="PANTHER" id="PTHR30251">
    <property type="entry name" value="PILUS ASSEMBLY CHAPERONE"/>
    <property type="match status" value="1"/>
</dbReference>
<gene>
    <name evidence="2" type="ORF">HDG40_002560</name>
</gene>
<dbReference type="SUPFAM" id="SSF49354">
    <property type="entry name" value="PapD-like"/>
    <property type="match status" value="1"/>
</dbReference>
<dbReference type="AlphaFoldDB" id="A0A7W8Q621"/>
<evidence type="ECO:0000313" key="2">
    <source>
        <dbReference type="EMBL" id="MBB5424415.1"/>
    </source>
</evidence>
<organism evidence="2 3">
    <name type="scientific">Paraburkholderia atlantica</name>
    <dbReference type="NCBI Taxonomy" id="2654982"/>
    <lineage>
        <taxon>Bacteria</taxon>
        <taxon>Pseudomonadati</taxon>
        <taxon>Pseudomonadota</taxon>
        <taxon>Betaproteobacteria</taxon>
        <taxon>Burkholderiales</taxon>
        <taxon>Burkholderiaceae</taxon>
        <taxon>Paraburkholderia</taxon>
    </lineage>
</organism>
<dbReference type="Proteomes" id="UP000592780">
    <property type="component" value="Unassembled WGS sequence"/>
</dbReference>
<dbReference type="InterPro" id="IPR050643">
    <property type="entry name" value="Periplasmic_pilus_chap"/>
</dbReference>
<comment type="caution">
    <text evidence="2">The sequence shown here is derived from an EMBL/GenBank/DDBJ whole genome shotgun (WGS) entry which is preliminary data.</text>
</comment>
<reference evidence="2 3" key="1">
    <citation type="submission" date="2020-08" db="EMBL/GenBank/DDBJ databases">
        <title>Genomic Encyclopedia of Type Strains, Phase IV (KMG-V): Genome sequencing to study the core and pangenomes of soil and plant-associated prokaryotes.</title>
        <authorList>
            <person name="Whitman W."/>
        </authorList>
    </citation>
    <scope>NUCLEOTIDE SEQUENCE [LARGE SCALE GENOMIC DNA]</scope>
    <source>
        <strain evidence="2 3">JPY158</strain>
    </source>
</reference>
<dbReference type="InterPro" id="IPR008962">
    <property type="entry name" value="PapD-like_sf"/>
</dbReference>
<dbReference type="Gene3D" id="2.60.40.10">
    <property type="entry name" value="Immunoglobulins"/>
    <property type="match status" value="1"/>
</dbReference>
<proteinExistence type="predicted"/>
<dbReference type="GO" id="GO:0030288">
    <property type="term" value="C:outer membrane-bounded periplasmic space"/>
    <property type="evidence" value="ECO:0007669"/>
    <property type="project" value="InterPro"/>
</dbReference>
<keyword evidence="3" id="KW-1185">Reference proteome</keyword>
<sequence length="250" mass="26651">MVAAVGGVAPARAAAILQVAPVRMEFEPTQQGQTVQIANKGQDPVEAQVRIMRWTQQDGQDQLSPAASSELVASPPIMHIAPGGQQTVRVIRLHPTTPASELSYRLLIDELPQQGMPHGTGLRLLMRYSIPVFVNITHTTPVPRPQHGTTPIRTDLSRVHAQVAAGNDGKAELSVSNDGTHAIRISALSTAASGGQTQFVDSGLVGYVLSGQRMSWPLNVPYPLPPGMTLKARFDDDTEVQAVPLDGAGR</sequence>
<accession>A0A7W8Q621</accession>
<dbReference type="Pfam" id="PF00345">
    <property type="entry name" value="PapD_N"/>
    <property type="match status" value="1"/>
</dbReference>
<evidence type="ECO:0000313" key="3">
    <source>
        <dbReference type="Proteomes" id="UP000592780"/>
    </source>
</evidence>
<dbReference type="EMBL" id="JACHDD010000004">
    <property type="protein sequence ID" value="MBB5424415.1"/>
    <property type="molecule type" value="Genomic_DNA"/>
</dbReference>